<evidence type="ECO:0000256" key="3">
    <source>
        <dbReference type="ARBA" id="ARBA00022875"/>
    </source>
</evidence>
<evidence type="ECO:0000256" key="5">
    <source>
        <dbReference type="ARBA" id="ARBA00023180"/>
    </source>
</evidence>
<feature type="non-terminal residue" evidence="8">
    <location>
        <position position="1"/>
    </location>
</feature>
<evidence type="ECO:0000256" key="6">
    <source>
        <dbReference type="PROSITE-ProRule" id="PRU00302"/>
    </source>
</evidence>
<evidence type="ECO:0000259" key="7">
    <source>
        <dbReference type="PROSITE" id="PS50923"/>
    </source>
</evidence>
<dbReference type="GO" id="GO:0006958">
    <property type="term" value="P:complement activation, classical pathway"/>
    <property type="evidence" value="ECO:0007669"/>
    <property type="project" value="UniProtKB-KW"/>
</dbReference>
<dbReference type="AlphaFoldDB" id="A0A852L6T2"/>
<keyword evidence="6" id="KW-0768">Sushi</keyword>
<dbReference type="FunFam" id="2.10.70.10:FF:000070">
    <property type="entry name" value="Complement C3d receptor 2"/>
    <property type="match status" value="1"/>
</dbReference>
<evidence type="ECO:0000313" key="8">
    <source>
        <dbReference type="EMBL" id="NXX86743.1"/>
    </source>
</evidence>
<dbReference type="SMART" id="SM00032">
    <property type="entry name" value="CCP"/>
    <property type="match status" value="2"/>
</dbReference>
<dbReference type="OrthoDB" id="6127264at2759"/>
<evidence type="ECO:0000256" key="4">
    <source>
        <dbReference type="ARBA" id="ARBA00023157"/>
    </source>
</evidence>
<proteinExistence type="predicted"/>
<evidence type="ECO:0000256" key="1">
    <source>
        <dbReference type="ARBA" id="ARBA00022729"/>
    </source>
</evidence>
<dbReference type="Gene3D" id="2.10.70.10">
    <property type="entry name" value="Complement Module, domain 1"/>
    <property type="match status" value="2"/>
</dbReference>
<gene>
    <name evidence="8" type="primary">Cr2_1</name>
    <name evidence="8" type="ORF">UROIND_R15413</name>
</gene>
<dbReference type="Proteomes" id="UP000654395">
    <property type="component" value="Unassembled WGS sequence"/>
</dbReference>
<keyword evidence="3" id="KW-0180">Complement pathway</keyword>
<keyword evidence="2" id="KW-0677">Repeat</keyword>
<dbReference type="InterPro" id="IPR000436">
    <property type="entry name" value="Sushi_SCR_CCP_dom"/>
</dbReference>
<feature type="non-terminal residue" evidence="8">
    <location>
        <position position="131"/>
    </location>
</feature>
<keyword evidence="5" id="KW-0325">Glycoprotein</keyword>
<feature type="domain" description="Sushi" evidence="7">
    <location>
        <begin position="9"/>
        <end position="69"/>
    </location>
</feature>
<dbReference type="SUPFAM" id="SSF57535">
    <property type="entry name" value="Complement control module/SCR domain"/>
    <property type="match status" value="2"/>
</dbReference>
<accession>A0A852L6T2</accession>
<reference evidence="8" key="1">
    <citation type="submission" date="2020-02" db="EMBL/GenBank/DDBJ databases">
        <title>Bird 10,000 Genomes (B10K) Project - Family phase.</title>
        <authorList>
            <person name="Zhang G."/>
        </authorList>
    </citation>
    <scope>NUCLEOTIDE SEQUENCE</scope>
    <source>
        <strain evidence="8">B10K-DU-030-59</strain>
    </source>
</reference>
<name>A0A852L6T2_UROIN</name>
<organism evidence="8 9">
    <name type="scientific">Urocolius indicus</name>
    <name type="common">Red-faced mousebird</name>
    <name type="synonym">Colius indicus</name>
    <dbReference type="NCBI Taxonomy" id="458196"/>
    <lineage>
        <taxon>Eukaryota</taxon>
        <taxon>Metazoa</taxon>
        <taxon>Chordata</taxon>
        <taxon>Craniata</taxon>
        <taxon>Vertebrata</taxon>
        <taxon>Euteleostomi</taxon>
        <taxon>Archelosauria</taxon>
        <taxon>Archosauria</taxon>
        <taxon>Dinosauria</taxon>
        <taxon>Saurischia</taxon>
        <taxon>Theropoda</taxon>
        <taxon>Coelurosauria</taxon>
        <taxon>Aves</taxon>
        <taxon>Neognathae</taxon>
        <taxon>Neoaves</taxon>
        <taxon>Telluraves</taxon>
        <taxon>Coraciimorphae</taxon>
        <taxon>Coliiformes</taxon>
        <taxon>Coliidae</taxon>
        <taxon>Urocolius</taxon>
    </lineage>
</organism>
<comment type="caution">
    <text evidence="8">The sequence shown here is derived from an EMBL/GenBank/DDBJ whole genome shotgun (WGS) entry which is preliminary data.</text>
</comment>
<protein>
    <submittedName>
        <fullName evidence="8">CR2 protein</fullName>
    </submittedName>
</protein>
<keyword evidence="3" id="KW-0399">Innate immunity</keyword>
<keyword evidence="3" id="KW-0391">Immunity</keyword>
<dbReference type="PANTHER" id="PTHR45656:SF4">
    <property type="entry name" value="PROTEIN CBR-CLEC-78"/>
    <property type="match status" value="1"/>
</dbReference>
<dbReference type="PANTHER" id="PTHR45656">
    <property type="entry name" value="PROTEIN CBR-CLEC-78"/>
    <property type="match status" value="1"/>
</dbReference>
<feature type="disulfide bond" evidence="6">
    <location>
        <begin position="40"/>
        <end position="67"/>
    </location>
</feature>
<dbReference type="PROSITE" id="PS50923">
    <property type="entry name" value="SUSHI"/>
    <property type="match status" value="2"/>
</dbReference>
<keyword evidence="9" id="KW-1185">Reference proteome</keyword>
<feature type="disulfide bond" evidence="6">
    <location>
        <begin position="11"/>
        <end position="54"/>
    </location>
</feature>
<feature type="disulfide bond" evidence="6">
    <location>
        <begin position="72"/>
        <end position="115"/>
    </location>
</feature>
<evidence type="ECO:0000313" key="9">
    <source>
        <dbReference type="Proteomes" id="UP000654395"/>
    </source>
</evidence>
<sequence>TLCLPLAVRPCPMPPEISNGKHSGQGKAGFTPGMSVTYSCEPGYRLVGNGAVFCRVSGNWSQPSPRCEEVMCPQPPNIPNGLHSGQALDIFPRGATVSYSCWDGYELSGNLSIYCTEAGLWSRPLPRCRGG</sequence>
<keyword evidence="1" id="KW-0732">Signal</keyword>
<evidence type="ECO:0000256" key="2">
    <source>
        <dbReference type="ARBA" id="ARBA00022737"/>
    </source>
</evidence>
<dbReference type="InterPro" id="IPR035976">
    <property type="entry name" value="Sushi/SCR/CCP_sf"/>
</dbReference>
<feature type="domain" description="Sushi" evidence="7">
    <location>
        <begin position="70"/>
        <end position="130"/>
    </location>
</feature>
<dbReference type="Pfam" id="PF00084">
    <property type="entry name" value="Sushi"/>
    <property type="match status" value="2"/>
</dbReference>
<keyword evidence="4 6" id="KW-1015">Disulfide bond</keyword>
<feature type="disulfide bond" evidence="6">
    <location>
        <begin position="101"/>
        <end position="128"/>
    </location>
</feature>
<dbReference type="CDD" id="cd00033">
    <property type="entry name" value="CCP"/>
    <property type="match status" value="2"/>
</dbReference>
<dbReference type="InterPro" id="IPR051277">
    <property type="entry name" value="SEZ6_CSMD_C4BPB_Regulators"/>
</dbReference>
<dbReference type="EMBL" id="WBNH01012386">
    <property type="protein sequence ID" value="NXX86743.1"/>
    <property type="molecule type" value="Genomic_DNA"/>
</dbReference>